<keyword evidence="1" id="KW-0540">Nuclease</keyword>
<dbReference type="SMART" id="SM00479">
    <property type="entry name" value="EXOIII"/>
    <property type="match status" value="1"/>
</dbReference>
<dbReference type="Pfam" id="PF00929">
    <property type="entry name" value="RNase_T"/>
    <property type="match status" value="1"/>
</dbReference>
<dbReference type="SUPFAM" id="SSF82771">
    <property type="entry name" value="GIY-YIG endonuclease"/>
    <property type="match status" value="1"/>
</dbReference>
<dbReference type="InterPro" id="IPR050066">
    <property type="entry name" value="UvrABC_protein_C"/>
</dbReference>
<dbReference type="GO" id="GO:0006260">
    <property type="term" value="P:DNA replication"/>
    <property type="evidence" value="ECO:0007669"/>
    <property type="project" value="InterPro"/>
</dbReference>
<dbReference type="FunFam" id="3.30.420.10:FF:000045">
    <property type="entry name" value="3'-5' exonuclease DinG"/>
    <property type="match status" value="1"/>
</dbReference>
<dbReference type="PROSITE" id="PS50164">
    <property type="entry name" value="GIY_YIG"/>
    <property type="match status" value="1"/>
</dbReference>
<dbReference type="InterPro" id="IPR012337">
    <property type="entry name" value="RNaseH-like_sf"/>
</dbReference>
<keyword evidence="1" id="KW-0378">Hydrolase</keyword>
<dbReference type="GO" id="GO:0004527">
    <property type="term" value="F:exonuclease activity"/>
    <property type="evidence" value="ECO:0007669"/>
    <property type="project" value="UniProtKB-KW"/>
</dbReference>
<dbReference type="GO" id="GO:0003677">
    <property type="term" value="F:DNA binding"/>
    <property type="evidence" value="ECO:0007669"/>
    <property type="project" value="InterPro"/>
</dbReference>
<dbReference type="NCBIfam" id="NF005905">
    <property type="entry name" value="PRK07883.1-3"/>
    <property type="match status" value="1"/>
</dbReference>
<organism evidence="3 4">
    <name type="scientific">Nocardioides baekrokdamisoli</name>
    <dbReference type="NCBI Taxonomy" id="1804624"/>
    <lineage>
        <taxon>Bacteria</taxon>
        <taxon>Bacillati</taxon>
        <taxon>Actinomycetota</taxon>
        <taxon>Actinomycetes</taxon>
        <taxon>Propionibacteriales</taxon>
        <taxon>Nocardioidaceae</taxon>
        <taxon>Nocardioides</taxon>
    </lineage>
</organism>
<dbReference type="Gene3D" id="3.30.420.10">
    <property type="entry name" value="Ribonuclease H-like superfamily/Ribonuclease H"/>
    <property type="match status" value="1"/>
</dbReference>
<dbReference type="GO" id="GO:0006289">
    <property type="term" value="P:nucleotide-excision repair"/>
    <property type="evidence" value="ECO:0007669"/>
    <property type="project" value="InterPro"/>
</dbReference>
<dbReference type="GO" id="GO:0003887">
    <property type="term" value="F:DNA-directed DNA polymerase activity"/>
    <property type="evidence" value="ECO:0007669"/>
    <property type="project" value="InterPro"/>
</dbReference>
<dbReference type="KEGG" id="nbe:Back2_25750"/>
<evidence type="ECO:0000259" key="2">
    <source>
        <dbReference type="PROSITE" id="PS50164"/>
    </source>
</evidence>
<evidence type="ECO:0000313" key="3">
    <source>
        <dbReference type="EMBL" id="BBH18288.1"/>
    </source>
</evidence>
<dbReference type="CDD" id="cd06127">
    <property type="entry name" value="DEDDh"/>
    <property type="match status" value="1"/>
</dbReference>
<dbReference type="Proteomes" id="UP000271573">
    <property type="component" value="Chromosome"/>
</dbReference>
<dbReference type="SMART" id="SM00465">
    <property type="entry name" value="GIYc"/>
    <property type="match status" value="1"/>
</dbReference>
<dbReference type="NCBIfam" id="TIGR00573">
    <property type="entry name" value="dnaq"/>
    <property type="match status" value="1"/>
</dbReference>
<dbReference type="InterPro" id="IPR035901">
    <property type="entry name" value="GIY-YIG_endonuc_sf"/>
</dbReference>
<dbReference type="AlphaFoldDB" id="A0A3G9J3S8"/>
<gene>
    <name evidence="3" type="primary">dnaQ</name>
    <name evidence="3" type="ORF">Back2_25750</name>
</gene>
<dbReference type="InterPro" id="IPR006054">
    <property type="entry name" value="DnaQ"/>
</dbReference>
<dbReference type="InterPro" id="IPR000305">
    <property type="entry name" value="GIY-YIG_endonuc"/>
</dbReference>
<name>A0A3G9J3S8_9ACTN</name>
<dbReference type="PANTHER" id="PTHR30562">
    <property type="entry name" value="UVRC/OXIDOREDUCTASE"/>
    <property type="match status" value="1"/>
</dbReference>
<dbReference type="Pfam" id="PF01541">
    <property type="entry name" value="GIY-YIG"/>
    <property type="match status" value="1"/>
</dbReference>
<feature type="domain" description="GIY-YIG" evidence="2">
    <location>
        <begin position="228"/>
        <end position="306"/>
    </location>
</feature>
<keyword evidence="4" id="KW-1185">Reference proteome</keyword>
<dbReference type="InterPro" id="IPR013520">
    <property type="entry name" value="Ribonucl_H"/>
</dbReference>
<dbReference type="NCBIfam" id="NF005907">
    <property type="entry name" value="PRK07883.1-5"/>
    <property type="match status" value="1"/>
</dbReference>
<evidence type="ECO:0000313" key="4">
    <source>
        <dbReference type="Proteomes" id="UP000271573"/>
    </source>
</evidence>
<evidence type="ECO:0000256" key="1">
    <source>
        <dbReference type="ARBA" id="ARBA00022839"/>
    </source>
</evidence>
<dbReference type="InterPro" id="IPR047296">
    <property type="entry name" value="GIY-YIG_UvrC_Cho"/>
</dbReference>
<protein>
    <submittedName>
        <fullName evidence="3">DNA polymerase III subunit epsilon</fullName>
    </submittedName>
</protein>
<reference evidence="3 4" key="1">
    <citation type="submission" date="2018-11" db="EMBL/GenBank/DDBJ databases">
        <title>Complete genome sequence of Nocardioides baekrokdamisoli strain KCTC 39748.</title>
        <authorList>
            <person name="Kang S.W."/>
            <person name="Lee K.C."/>
            <person name="Kim K.K."/>
            <person name="Kim J.S."/>
            <person name="Kim D.S."/>
            <person name="Ko S.H."/>
            <person name="Yang S.H."/>
            <person name="Shin Y.K."/>
            <person name="Lee J.S."/>
        </authorList>
    </citation>
    <scope>NUCLEOTIDE SEQUENCE [LARGE SCALE GENOMIC DNA]</scope>
    <source>
        <strain evidence="3 4">KCTC 39748</strain>
    </source>
</reference>
<sequence>MPDDTVCDMWEVQRGFDELGRPLRDITFCVVDLETTGASVKAGDRITEIGAVKVRGGEVLAEFQTFVDPGTPVPPEITALTGITDRLLYGAPRIESALPTFLEFAHGTVLVAHNAPFDTGFLKHACADAGWAWPKFEVVDTAVLARRVLSRDEAPNCRLGTLARLFQTETTPNHRALEDARATVEVLHGLFSRIGGLGVQTLEELQAYSAKVTDAQRRKRGLADRLPDKPGVYLFRDDRDRVLYVGMSRNLRRRVRTYFTSSEKRSKMGQMVNLAHHVQGIECATDTEAAIRELRLIAEHAPRFNRRSRRQRRLHYVVLTQEPWPRLSIVRRLPRGEPGIGPFGRKELALAALEAIQETFPVRTCTDRFGRVPTRSRCLAADLGTCLAPCEGSVTPETYAALIRRVSEAMTVGAVDVVDALSRRMTIESDLERFEVAATHRDRLSAFSTAAMRSSRLTSIRTCPELIAARRCDDGRWQVHVIRYGRLAAAGVIPVDASAPAYVEALRALAESTDERDERTTVEESETLLRWLESPGVRLVDVVGAWACPVIVDPGGPLVELAG</sequence>
<dbReference type="EMBL" id="AP019307">
    <property type="protein sequence ID" value="BBH18288.1"/>
    <property type="molecule type" value="Genomic_DNA"/>
</dbReference>
<dbReference type="PANTHER" id="PTHR30562:SF1">
    <property type="entry name" value="UVRABC SYSTEM PROTEIN C"/>
    <property type="match status" value="1"/>
</dbReference>
<dbReference type="GO" id="GO:0009380">
    <property type="term" value="C:excinuclease repair complex"/>
    <property type="evidence" value="ECO:0007669"/>
    <property type="project" value="TreeGrafter"/>
</dbReference>
<dbReference type="InterPro" id="IPR036397">
    <property type="entry name" value="RNaseH_sf"/>
</dbReference>
<accession>A0A3G9J3S8</accession>
<dbReference type="SUPFAM" id="SSF53098">
    <property type="entry name" value="Ribonuclease H-like"/>
    <property type="match status" value="1"/>
</dbReference>
<keyword evidence="1" id="KW-0269">Exonuclease</keyword>
<proteinExistence type="predicted"/>
<dbReference type="CDD" id="cd10434">
    <property type="entry name" value="GIY-YIG_UvrC_Cho"/>
    <property type="match status" value="1"/>
</dbReference>
<dbReference type="Gene3D" id="3.40.1440.10">
    <property type="entry name" value="GIY-YIG endonuclease"/>
    <property type="match status" value="1"/>
</dbReference>